<evidence type="ECO:0000256" key="7">
    <source>
        <dbReference type="ARBA" id="ARBA00023274"/>
    </source>
</evidence>
<evidence type="ECO:0000313" key="10">
    <source>
        <dbReference type="EMBL" id="KXH35824.1"/>
    </source>
</evidence>
<evidence type="ECO:0000256" key="6">
    <source>
        <dbReference type="ARBA" id="ARBA00023163"/>
    </source>
</evidence>
<evidence type="ECO:0000313" key="11">
    <source>
        <dbReference type="Proteomes" id="UP000070328"/>
    </source>
</evidence>
<feature type="region of interest" description="Disordered" evidence="9">
    <location>
        <begin position="337"/>
        <end position="398"/>
    </location>
</feature>
<organism evidence="10 11">
    <name type="scientific">Colletotrichum simmondsii</name>
    <dbReference type="NCBI Taxonomy" id="703756"/>
    <lineage>
        <taxon>Eukaryota</taxon>
        <taxon>Fungi</taxon>
        <taxon>Dikarya</taxon>
        <taxon>Ascomycota</taxon>
        <taxon>Pezizomycotina</taxon>
        <taxon>Sordariomycetes</taxon>
        <taxon>Hypocreomycetidae</taxon>
        <taxon>Glomerellales</taxon>
        <taxon>Glomerellaceae</taxon>
        <taxon>Colletotrichum</taxon>
        <taxon>Colletotrichum acutatum species complex</taxon>
    </lineage>
</organism>
<protein>
    <recommendedName>
        <fullName evidence="8">Large ribosomal subunit protein mL67</fullName>
    </recommendedName>
</protein>
<evidence type="ECO:0000256" key="5">
    <source>
        <dbReference type="ARBA" id="ARBA00023128"/>
    </source>
</evidence>
<dbReference type="PANTHER" id="PTHR28184:SF1">
    <property type="entry name" value="LARGE RIBOSOMAL SUBUNIT PROTEIN ML67"/>
    <property type="match status" value="1"/>
</dbReference>
<evidence type="ECO:0000256" key="9">
    <source>
        <dbReference type="SAM" id="MobiDB-lite"/>
    </source>
</evidence>
<dbReference type="GO" id="GO:0000150">
    <property type="term" value="F:DNA strand exchange activity"/>
    <property type="evidence" value="ECO:0007669"/>
    <property type="project" value="InterPro"/>
</dbReference>
<evidence type="ECO:0000256" key="1">
    <source>
        <dbReference type="ARBA" id="ARBA00004173"/>
    </source>
</evidence>
<evidence type="ECO:0000256" key="8">
    <source>
        <dbReference type="ARBA" id="ARBA00035185"/>
    </source>
</evidence>
<dbReference type="InterPro" id="IPR024629">
    <property type="entry name" value="Ribosomal_mL67"/>
</dbReference>
<dbReference type="GO" id="GO:0005840">
    <property type="term" value="C:ribosome"/>
    <property type="evidence" value="ECO:0007669"/>
    <property type="project" value="UniProtKB-KW"/>
</dbReference>
<gene>
    <name evidence="10" type="ORF">CSIM01_00538</name>
</gene>
<dbReference type="Proteomes" id="UP000070328">
    <property type="component" value="Unassembled WGS sequence"/>
</dbReference>
<sequence length="398" mass="43828">MNSVPVFRFSKLSFGVARTSIRHGHTRSRRRTPQHELTNFEPGHGEQIWVWSHLTSNQVIYSHTKQLESHRALKQLPFNGKKSKPAKLRRDYWAPMALIQLPAGAGAAGQSVFQKLREFRRMHELAWEDDLLYREKRTELLKPKAIKPWGVKKDKTAAAAAAGAGAADDVKYSVAGETEDADAPAAAEDTKPAPEDLVRVRKIVRNRHERSLALNDQRANSIADMAAVLAGFGRGNRLVVSSREKKAVLEEGKALEGRKWSKAPPAKTEIIAAGQSGEGEGEVREGATKAPAVDELLPATIYWANEDDRNFAQAWSGNVTHDLFQDAKALLEENQFDPEEEVAAEVEAPKAAEEPVQGAGDDTNYSIKEPVAEESKEEGKEGKDEKDSKADAKADTKA</sequence>
<comment type="similarity">
    <text evidence="2">Belongs to the mitochondrion-specific ribosomal protein mL67 family.</text>
</comment>
<keyword evidence="3" id="KW-0689">Ribosomal protein</keyword>
<comment type="caution">
    <text evidence="10">The sequence shown here is derived from an EMBL/GenBank/DDBJ whole genome shotgun (WGS) entry which is preliminary data.</text>
</comment>
<keyword evidence="5" id="KW-0496">Mitochondrion</keyword>
<keyword evidence="4" id="KW-0805">Transcription regulation</keyword>
<dbReference type="GO" id="GO:0003735">
    <property type="term" value="F:structural constituent of ribosome"/>
    <property type="evidence" value="ECO:0007669"/>
    <property type="project" value="TreeGrafter"/>
</dbReference>
<keyword evidence="7" id="KW-0687">Ribonucleoprotein</keyword>
<feature type="compositionally biased region" description="Basic and acidic residues" evidence="9">
    <location>
        <begin position="370"/>
        <end position="398"/>
    </location>
</feature>
<reference evidence="10 11" key="1">
    <citation type="submission" date="2014-02" db="EMBL/GenBank/DDBJ databases">
        <title>The genome sequence of Colletotrichum simmondsii CBS122122.</title>
        <authorList>
            <person name="Baroncelli R."/>
            <person name="Thon M.R."/>
        </authorList>
    </citation>
    <scope>NUCLEOTIDE SEQUENCE [LARGE SCALE GENOMIC DNA]</scope>
    <source>
        <strain evidence="10 11">CBS122122</strain>
    </source>
</reference>
<accession>A0A135SIS2</accession>
<proteinExistence type="inferred from homology"/>
<keyword evidence="11" id="KW-1185">Reference proteome</keyword>
<dbReference type="PANTHER" id="PTHR28184">
    <property type="entry name" value="MITOCHONDRIAL HOMOLOGOUS RECOMBINATION PROTEIN 1"/>
    <property type="match status" value="1"/>
</dbReference>
<dbReference type="GO" id="GO:0005739">
    <property type="term" value="C:mitochondrion"/>
    <property type="evidence" value="ECO:0007669"/>
    <property type="project" value="UniProtKB-SubCell"/>
</dbReference>
<keyword evidence="6" id="KW-0804">Transcription</keyword>
<name>A0A135SIS2_9PEZI</name>
<dbReference type="Pfam" id="PF12829">
    <property type="entry name" value="Mhr1"/>
    <property type="match status" value="1"/>
</dbReference>
<dbReference type="GO" id="GO:1990904">
    <property type="term" value="C:ribonucleoprotein complex"/>
    <property type="evidence" value="ECO:0007669"/>
    <property type="project" value="UniProtKB-KW"/>
</dbReference>
<evidence type="ECO:0000256" key="2">
    <source>
        <dbReference type="ARBA" id="ARBA00010741"/>
    </source>
</evidence>
<dbReference type="GO" id="GO:0003697">
    <property type="term" value="F:single-stranded DNA binding"/>
    <property type="evidence" value="ECO:0007669"/>
    <property type="project" value="InterPro"/>
</dbReference>
<evidence type="ECO:0000256" key="4">
    <source>
        <dbReference type="ARBA" id="ARBA00023015"/>
    </source>
</evidence>
<dbReference type="AlphaFoldDB" id="A0A135SIS2"/>
<dbReference type="OrthoDB" id="5333655at2759"/>
<evidence type="ECO:0000256" key="3">
    <source>
        <dbReference type="ARBA" id="ARBA00022980"/>
    </source>
</evidence>
<dbReference type="EMBL" id="JFBX01000554">
    <property type="protein sequence ID" value="KXH35824.1"/>
    <property type="molecule type" value="Genomic_DNA"/>
</dbReference>
<comment type="subcellular location">
    <subcellularLocation>
        <location evidence="1">Mitochondrion</location>
    </subcellularLocation>
</comment>